<dbReference type="Gene3D" id="3.10.20.860">
    <property type="match status" value="1"/>
</dbReference>
<dbReference type="Pfam" id="PF15731">
    <property type="entry name" value="MqsA_antitoxin"/>
    <property type="match status" value="1"/>
</dbReference>
<keyword evidence="3" id="KW-1185">Reference proteome</keyword>
<sequence length="167" mass="18949">MMEPTLSRYETCPTCGSTEIIFKRGHHHFLESGLENIHLSNADIWRCNACGEEIVSIPRSMELMKSIAESILLKPISLSGAEIRFFRKNLGMKIKEFSQLLGVDRVTVSRWENGHEKPSKSADRLIRLTYAVEAKVPEAVMEQLRRSLRKDIVDSEADCFVSLPLVS</sequence>
<dbReference type="NCBIfam" id="TIGR03831">
    <property type="entry name" value="YgiT_finger"/>
    <property type="match status" value="1"/>
</dbReference>
<dbReference type="EMBL" id="CP000478">
    <property type="protein sequence ID" value="ABK16759.1"/>
    <property type="molecule type" value="Genomic_DNA"/>
</dbReference>
<dbReference type="KEGG" id="sfu:Sfum_1065"/>
<dbReference type="InterPro" id="IPR010982">
    <property type="entry name" value="Lambda_DNA-bd_dom_sf"/>
</dbReference>
<accession>A0LH57</accession>
<name>A0LH57_SYNFM</name>
<dbReference type="PROSITE" id="PS50943">
    <property type="entry name" value="HTH_CROC1"/>
    <property type="match status" value="1"/>
</dbReference>
<dbReference type="InterPro" id="IPR022452">
    <property type="entry name" value="MqsA"/>
</dbReference>
<dbReference type="HOGENOM" id="CLU_1593729_0_0_7"/>
<dbReference type="NCBIfam" id="TIGR03830">
    <property type="entry name" value="CxxCG_CxxCG_HTH"/>
    <property type="match status" value="1"/>
</dbReference>
<dbReference type="InterPro" id="IPR032758">
    <property type="entry name" value="MqsA/HigA-2"/>
</dbReference>
<dbReference type="Proteomes" id="UP000001784">
    <property type="component" value="Chromosome"/>
</dbReference>
<dbReference type="InParanoid" id="A0LH57"/>
<organism evidence="2 3">
    <name type="scientific">Syntrophobacter fumaroxidans (strain DSM 10017 / MPOB)</name>
    <dbReference type="NCBI Taxonomy" id="335543"/>
    <lineage>
        <taxon>Bacteria</taxon>
        <taxon>Pseudomonadati</taxon>
        <taxon>Thermodesulfobacteriota</taxon>
        <taxon>Syntrophobacteria</taxon>
        <taxon>Syntrophobacterales</taxon>
        <taxon>Syntrophobacteraceae</taxon>
        <taxon>Syntrophobacter</taxon>
    </lineage>
</organism>
<dbReference type="InterPro" id="IPR022453">
    <property type="entry name" value="Znf_MqsA-type"/>
</dbReference>
<protein>
    <submittedName>
        <fullName evidence="2">Transcriptional regulator, XRE family</fullName>
    </submittedName>
</protein>
<proteinExistence type="predicted"/>
<dbReference type="SMART" id="SM00530">
    <property type="entry name" value="HTH_XRE"/>
    <property type="match status" value="1"/>
</dbReference>
<gene>
    <name evidence="2" type="ordered locus">Sfum_1065</name>
</gene>
<dbReference type="Gene3D" id="1.10.260.40">
    <property type="entry name" value="lambda repressor-like DNA-binding domains"/>
    <property type="match status" value="1"/>
</dbReference>
<dbReference type="AlphaFoldDB" id="A0LH57"/>
<evidence type="ECO:0000313" key="2">
    <source>
        <dbReference type="EMBL" id="ABK16759.1"/>
    </source>
</evidence>
<dbReference type="GO" id="GO:0003677">
    <property type="term" value="F:DNA binding"/>
    <property type="evidence" value="ECO:0007669"/>
    <property type="project" value="InterPro"/>
</dbReference>
<feature type="domain" description="HTH cro/C1-type" evidence="1">
    <location>
        <begin position="83"/>
        <end position="119"/>
    </location>
</feature>
<dbReference type="CDD" id="cd00093">
    <property type="entry name" value="HTH_XRE"/>
    <property type="match status" value="1"/>
</dbReference>
<dbReference type="InterPro" id="IPR001387">
    <property type="entry name" value="Cro/C1-type_HTH"/>
</dbReference>
<reference evidence="2 3" key="1">
    <citation type="submission" date="2006-10" db="EMBL/GenBank/DDBJ databases">
        <title>Complete sequence of Syntrophobacter fumaroxidans MPOB.</title>
        <authorList>
            <consortium name="US DOE Joint Genome Institute"/>
            <person name="Copeland A."/>
            <person name="Lucas S."/>
            <person name="Lapidus A."/>
            <person name="Barry K."/>
            <person name="Detter J.C."/>
            <person name="Glavina del Rio T."/>
            <person name="Hammon N."/>
            <person name="Israni S."/>
            <person name="Pitluck S."/>
            <person name="Goltsman E.G."/>
            <person name="Martinez M."/>
            <person name="Schmutz J."/>
            <person name="Larimer F."/>
            <person name="Land M."/>
            <person name="Hauser L."/>
            <person name="Kyrpides N."/>
            <person name="Kim E."/>
            <person name="Boone D.R."/>
            <person name="Brockman F."/>
            <person name="Culley D."/>
            <person name="Ferry J."/>
            <person name="Gunsalus R."/>
            <person name="McInerney M.J."/>
            <person name="Morrison M."/>
            <person name="Plugge C."/>
            <person name="Rohlin L."/>
            <person name="Scholten J."/>
            <person name="Sieber J."/>
            <person name="Stams A.J.M."/>
            <person name="Worm P."/>
            <person name="Henstra A.M."/>
            <person name="Richardson P."/>
        </authorList>
    </citation>
    <scope>NUCLEOTIDE SEQUENCE [LARGE SCALE GENOMIC DNA]</scope>
    <source>
        <strain evidence="3">DSM 10017 / MPOB</strain>
    </source>
</reference>
<evidence type="ECO:0000259" key="1">
    <source>
        <dbReference type="PROSITE" id="PS50943"/>
    </source>
</evidence>
<dbReference type="SUPFAM" id="SSF47413">
    <property type="entry name" value="lambda repressor-like DNA-binding domains"/>
    <property type="match status" value="1"/>
</dbReference>
<evidence type="ECO:0000313" key="3">
    <source>
        <dbReference type="Proteomes" id="UP000001784"/>
    </source>
</evidence>
<dbReference type="eggNOG" id="COG2944">
    <property type="taxonomic scope" value="Bacteria"/>
</dbReference>